<evidence type="ECO:0000256" key="3">
    <source>
        <dbReference type="ARBA" id="ARBA00012095"/>
    </source>
</evidence>
<sequence length="130" mass="14095">MVSILLVSHSTKIAEGTLELIKQMTQEKVRIEIAAGTTDGRLGTNACLIEEKIKEMWTEDGVLIFVDLGSAVMSAQMALEDLEEGVKNKVFIVDAPFIEGALIAAVEASIGKNIYEVKNAAEEAKNMNKI</sequence>
<dbReference type="InterPro" id="IPR039643">
    <property type="entry name" value="DhaM"/>
</dbReference>
<evidence type="ECO:0000256" key="1">
    <source>
        <dbReference type="ARBA" id="ARBA00001113"/>
    </source>
</evidence>
<protein>
    <recommendedName>
        <fullName evidence="3">phosphoenolpyruvate--glycerone phosphotransferase</fullName>
        <ecNumber evidence="3">2.7.1.121</ecNumber>
    </recommendedName>
</protein>
<gene>
    <name evidence="7" type="primary">dhaM</name>
    <name evidence="7" type="ORF">ATZ99_15150</name>
</gene>
<evidence type="ECO:0000256" key="4">
    <source>
        <dbReference type="ARBA" id="ARBA00022679"/>
    </source>
</evidence>
<organism evidence="7 8">
    <name type="scientific">Thermovenabulum gondwanense</name>
    <dbReference type="NCBI Taxonomy" id="520767"/>
    <lineage>
        <taxon>Bacteria</taxon>
        <taxon>Bacillati</taxon>
        <taxon>Bacillota</taxon>
        <taxon>Clostridia</taxon>
        <taxon>Thermosediminibacterales</taxon>
        <taxon>Thermosediminibacteraceae</taxon>
        <taxon>Thermovenabulum</taxon>
    </lineage>
</organism>
<dbReference type="GO" id="GO:0009401">
    <property type="term" value="P:phosphoenolpyruvate-dependent sugar phosphotransferase system"/>
    <property type="evidence" value="ECO:0007669"/>
    <property type="project" value="InterPro"/>
</dbReference>
<evidence type="ECO:0000259" key="6">
    <source>
        <dbReference type="PROSITE" id="PS51096"/>
    </source>
</evidence>
<evidence type="ECO:0000313" key="7">
    <source>
        <dbReference type="EMBL" id="KYO65479.1"/>
    </source>
</evidence>
<name>A0A162MEG7_9FIRM</name>
<dbReference type="GO" id="GO:0019563">
    <property type="term" value="P:glycerol catabolic process"/>
    <property type="evidence" value="ECO:0007669"/>
    <property type="project" value="InterPro"/>
</dbReference>
<evidence type="ECO:0000256" key="5">
    <source>
        <dbReference type="ARBA" id="ARBA00046577"/>
    </source>
</evidence>
<feature type="domain" description="PTS EIIA type-4" evidence="6">
    <location>
        <begin position="1"/>
        <end position="130"/>
    </location>
</feature>
<comment type="catalytic activity">
    <reaction evidence="1">
        <text>dihydroxyacetone + phosphoenolpyruvate = dihydroxyacetone phosphate + pyruvate</text>
        <dbReference type="Rhea" id="RHEA:18381"/>
        <dbReference type="ChEBI" id="CHEBI:15361"/>
        <dbReference type="ChEBI" id="CHEBI:16016"/>
        <dbReference type="ChEBI" id="CHEBI:57642"/>
        <dbReference type="ChEBI" id="CHEBI:58702"/>
        <dbReference type="EC" id="2.7.1.121"/>
    </reaction>
</comment>
<dbReference type="SUPFAM" id="SSF53062">
    <property type="entry name" value="PTS system fructose IIA component-like"/>
    <property type="match status" value="1"/>
</dbReference>
<dbReference type="PANTHER" id="PTHR38594:SF1">
    <property type="entry name" value="PEP-DEPENDENT DIHYDROXYACETONE KINASE, PHOSPHORYL DONOR SUBUNIT DHAM"/>
    <property type="match status" value="1"/>
</dbReference>
<dbReference type="STRING" id="520767.ATZ99_15150"/>
<dbReference type="PROSITE" id="PS51096">
    <property type="entry name" value="PTS_EIIA_TYPE_4"/>
    <property type="match status" value="1"/>
</dbReference>
<comment type="subunit">
    <text evidence="5">Homodimer. The dihydroxyacetone kinase complex is composed of a homodimer of DhaM, a homodimer of DhaK and the subunit DhaL.</text>
</comment>
<dbReference type="GO" id="GO:0016020">
    <property type="term" value="C:membrane"/>
    <property type="evidence" value="ECO:0007669"/>
    <property type="project" value="InterPro"/>
</dbReference>
<dbReference type="AlphaFoldDB" id="A0A162MEG7"/>
<dbReference type="OrthoDB" id="7065393at2"/>
<dbReference type="NCBIfam" id="TIGR02364">
    <property type="entry name" value="dha_pts"/>
    <property type="match status" value="1"/>
</dbReference>
<dbReference type="InterPro" id="IPR004701">
    <property type="entry name" value="PTS_EIIA_man-typ"/>
</dbReference>
<dbReference type="RefSeq" id="WP_068748639.1">
    <property type="nucleotide sequence ID" value="NZ_LOHZ01000033.1"/>
</dbReference>
<dbReference type="Pfam" id="PF03610">
    <property type="entry name" value="EIIA-man"/>
    <property type="match status" value="1"/>
</dbReference>
<evidence type="ECO:0000256" key="2">
    <source>
        <dbReference type="ARBA" id="ARBA00002788"/>
    </source>
</evidence>
<dbReference type="Gene3D" id="3.40.50.510">
    <property type="entry name" value="Phosphotransferase system, mannose-type IIA component"/>
    <property type="match status" value="1"/>
</dbReference>
<comment type="caution">
    <text evidence="7">The sequence shown here is derived from an EMBL/GenBank/DDBJ whole genome shotgun (WGS) entry which is preliminary data.</text>
</comment>
<accession>A0A162MEG7</accession>
<dbReference type="InterPro" id="IPR012844">
    <property type="entry name" value="DhaM_N"/>
</dbReference>
<keyword evidence="4 7" id="KW-0808">Transferase</keyword>
<proteinExistence type="predicted"/>
<evidence type="ECO:0000313" key="8">
    <source>
        <dbReference type="Proteomes" id="UP000075737"/>
    </source>
</evidence>
<dbReference type="PANTHER" id="PTHR38594">
    <property type="entry name" value="PEP-DEPENDENT DIHYDROXYACETONE KINASE, PHOSPHORYL DONOR SUBUNIT DHAM"/>
    <property type="match status" value="1"/>
</dbReference>
<dbReference type="Proteomes" id="UP000075737">
    <property type="component" value="Unassembled WGS sequence"/>
</dbReference>
<dbReference type="InterPro" id="IPR036662">
    <property type="entry name" value="PTS_EIIA_man-typ_sf"/>
</dbReference>
<dbReference type="GO" id="GO:0047324">
    <property type="term" value="F:phosphoenolpyruvate-glycerone phosphotransferase activity"/>
    <property type="evidence" value="ECO:0007669"/>
    <property type="project" value="UniProtKB-EC"/>
</dbReference>
<comment type="function">
    <text evidence="2">Component of the dihydroxyacetone kinase complex, which is responsible for the phosphoenolpyruvate (PEP)-dependent phosphorylation of dihydroxyacetone. DhaM serves as the phosphoryl donor. Is phosphorylated by phosphoenolpyruvate in an EI- and HPr-dependent reaction, and a phosphorelay system on histidine residues finally leads to phosphoryl transfer to DhaL and dihydroxyacetone.</text>
</comment>
<keyword evidence="7" id="KW-0418">Kinase</keyword>
<dbReference type="EC" id="2.7.1.121" evidence="3"/>
<reference evidence="7 8" key="1">
    <citation type="submission" date="2015-12" db="EMBL/GenBank/DDBJ databases">
        <title>Draft genome of Thermovenabulum gondwanense isolated from a red thermophilic microbial mat colonisisng an outflow channel of a bore well.</title>
        <authorList>
            <person name="Patel B.K."/>
        </authorList>
    </citation>
    <scope>NUCLEOTIDE SEQUENCE [LARGE SCALE GENOMIC DNA]</scope>
    <source>
        <strain evidence="7 8">R270</strain>
    </source>
</reference>
<keyword evidence="8" id="KW-1185">Reference proteome</keyword>
<dbReference type="PATRIC" id="fig|520767.4.peg.1619"/>
<dbReference type="EMBL" id="LOHZ01000033">
    <property type="protein sequence ID" value="KYO65479.1"/>
    <property type="molecule type" value="Genomic_DNA"/>
</dbReference>